<dbReference type="PATRIC" id="fig|500635.8.peg.1127"/>
<name>C9KKQ8_9FIRM</name>
<dbReference type="AlphaFoldDB" id="C9KKQ8"/>
<evidence type="ECO:0000313" key="2">
    <source>
        <dbReference type="Proteomes" id="UP000003671"/>
    </source>
</evidence>
<protein>
    <submittedName>
        <fullName evidence="1">Uncharacterized protein</fullName>
    </submittedName>
</protein>
<keyword evidence="2" id="KW-1185">Reference proteome</keyword>
<gene>
    <name evidence="1" type="ORF">MITSMUL_03758</name>
</gene>
<comment type="caution">
    <text evidence="1">The sequence shown here is derived from an EMBL/GenBank/DDBJ whole genome shotgun (WGS) entry which is preliminary data.</text>
</comment>
<dbReference type="Proteomes" id="UP000003671">
    <property type="component" value="Unassembled WGS sequence"/>
</dbReference>
<dbReference type="EMBL" id="ABWK02000009">
    <property type="protein sequence ID" value="EEX69708.1"/>
    <property type="molecule type" value="Genomic_DNA"/>
</dbReference>
<sequence>MVRGAYYIVFCINTIVQDMEVKVLLEQFSFMMGGPLTSGCWRIEVAVRERKVYVGAVQAASLEELPEAIAEEALVELPSGRRWLRKLDKLAIAQRWRSRFVAETPLAADTKWQLLYKEQGKNARHITGLGAFPENWASFLDCLNELPDVAIRQENHLEHIRFLLIEKVPVITGRKKTIVELREKLVIDRRKRMILYNRHKEDFGTERHAYELPKAVSQLLDALDKPEPFEQRLHVRCIDGSDTGARLVMRWQRHDRLEAGLTCHYDAQDMPLDWPLFLRMLHEAMGGIRGRFFALDRFPLADATTSVRQP</sequence>
<dbReference type="STRING" id="500635.MITSMUL_03758"/>
<dbReference type="eggNOG" id="ENOG50347IA">
    <property type="taxonomic scope" value="Bacteria"/>
</dbReference>
<proteinExistence type="predicted"/>
<evidence type="ECO:0000313" key="1">
    <source>
        <dbReference type="EMBL" id="EEX69708.1"/>
    </source>
</evidence>
<accession>C9KKQ8</accession>
<reference evidence="1" key="1">
    <citation type="submission" date="2009-09" db="EMBL/GenBank/DDBJ databases">
        <authorList>
            <person name="Weinstock G."/>
            <person name="Sodergren E."/>
            <person name="Clifton S."/>
            <person name="Fulton L."/>
            <person name="Fulton B."/>
            <person name="Courtney L."/>
            <person name="Fronick C."/>
            <person name="Harrison M."/>
            <person name="Strong C."/>
            <person name="Farmer C."/>
            <person name="Delahaunty K."/>
            <person name="Markovic C."/>
            <person name="Hall O."/>
            <person name="Minx P."/>
            <person name="Tomlinson C."/>
            <person name="Mitreva M."/>
            <person name="Nelson J."/>
            <person name="Hou S."/>
            <person name="Wollam A."/>
            <person name="Pepin K.H."/>
            <person name="Johnson M."/>
            <person name="Bhonagiri V."/>
            <person name="Nash W.E."/>
            <person name="Warren W."/>
            <person name="Chinwalla A."/>
            <person name="Mardis E.R."/>
            <person name="Wilson R.K."/>
        </authorList>
    </citation>
    <scope>NUCLEOTIDE SEQUENCE [LARGE SCALE GENOMIC DNA]</scope>
    <source>
        <strain evidence="1">DSM 20544</strain>
    </source>
</reference>
<dbReference type="HOGENOM" id="CLU_1093693_0_0_9"/>
<organism evidence="1 2">
    <name type="scientific">Mitsuokella multacida DSM 20544</name>
    <dbReference type="NCBI Taxonomy" id="500635"/>
    <lineage>
        <taxon>Bacteria</taxon>
        <taxon>Bacillati</taxon>
        <taxon>Bacillota</taxon>
        <taxon>Negativicutes</taxon>
        <taxon>Selenomonadales</taxon>
        <taxon>Selenomonadaceae</taxon>
        <taxon>Mitsuokella</taxon>
    </lineage>
</organism>